<organism evidence="8 9">
    <name type="scientific">Saccoglossus kowalevskii</name>
    <name type="common">Acorn worm</name>
    <dbReference type="NCBI Taxonomy" id="10224"/>
    <lineage>
        <taxon>Eukaryota</taxon>
        <taxon>Metazoa</taxon>
        <taxon>Hemichordata</taxon>
        <taxon>Enteropneusta</taxon>
        <taxon>Harrimaniidae</taxon>
        <taxon>Saccoglossus</taxon>
    </lineage>
</organism>
<dbReference type="PANTHER" id="PTHR43602:SF1">
    <property type="entry name" value="ENOYL-COA HYDRATASE DOMAIN-CONTAINING PROTEIN 3, MITOCHONDRIAL"/>
    <property type="match status" value="1"/>
</dbReference>
<dbReference type="PANTHER" id="PTHR43602">
    <property type="match status" value="1"/>
</dbReference>
<dbReference type="InterPro" id="IPR001753">
    <property type="entry name" value="Enoyl-CoA_hydra/iso"/>
</dbReference>
<dbReference type="Proteomes" id="UP000694865">
    <property type="component" value="Unplaced"/>
</dbReference>
<dbReference type="NCBIfam" id="NF006008">
    <property type="entry name" value="PRK08139.1"/>
    <property type="match status" value="1"/>
</dbReference>
<dbReference type="InterPro" id="IPR014748">
    <property type="entry name" value="Enoyl-CoA_hydra_C"/>
</dbReference>
<protein>
    <recommendedName>
        <fullName evidence="7">Enoyl-CoA hydratase domain-containing protein 3, mitochondrial</fullName>
    </recommendedName>
</protein>
<accession>A0ABM0N184</accession>
<name>A0ABM0N184_SACKO</name>
<evidence type="ECO:0000313" key="9">
    <source>
        <dbReference type="RefSeq" id="XP_006826025.1"/>
    </source>
</evidence>
<evidence type="ECO:0000256" key="2">
    <source>
        <dbReference type="ARBA" id="ARBA00022832"/>
    </source>
</evidence>
<reference evidence="9" key="1">
    <citation type="submission" date="2025-08" db="UniProtKB">
        <authorList>
            <consortium name="RefSeq"/>
        </authorList>
    </citation>
    <scope>IDENTIFICATION</scope>
    <source>
        <tissue evidence="9">Testes</tissue>
    </source>
</reference>
<comment type="subcellular location">
    <subcellularLocation>
        <location evidence="1">Mitochondrion</location>
    </subcellularLocation>
</comment>
<dbReference type="CDD" id="cd06558">
    <property type="entry name" value="crotonase-like"/>
    <property type="match status" value="1"/>
</dbReference>
<keyword evidence="4" id="KW-0443">Lipid metabolism</keyword>
<keyword evidence="8" id="KW-1185">Reference proteome</keyword>
<evidence type="ECO:0000313" key="8">
    <source>
        <dbReference type="Proteomes" id="UP000694865"/>
    </source>
</evidence>
<evidence type="ECO:0000256" key="3">
    <source>
        <dbReference type="ARBA" id="ARBA00022946"/>
    </source>
</evidence>
<proteinExistence type="predicted"/>
<dbReference type="RefSeq" id="XP_006826025.1">
    <property type="nucleotide sequence ID" value="XM_006825962.1"/>
</dbReference>
<gene>
    <name evidence="9" type="primary">LOC100376548</name>
</gene>
<evidence type="ECO:0000256" key="1">
    <source>
        <dbReference type="ARBA" id="ARBA00004173"/>
    </source>
</evidence>
<keyword evidence="2" id="KW-0276">Fatty acid metabolism</keyword>
<evidence type="ECO:0000256" key="4">
    <source>
        <dbReference type="ARBA" id="ARBA00023098"/>
    </source>
</evidence>
<evidence type="ECO:0000256" key="6">
    <source>
        <dbReference type="ARBA" id="ARBA00037410"/>
    </source>
</evidence>
<evidence type="ECO:0000256" key="7">
    <source>
        <dbReference type="ARBA" id="ARBA00040545"/>
    </source>
</evidence>
<dbReference type="Gene3D" id="3.90.226.10">
    <property type="entry name" value="2-enoyl-CoA Hydratase, Chain A, domain 1"/>
    <property type="match status" value="1"/>
</dbReference>
<dbReference type="Gene3D" id="1.10.12.10">
    <property type="entry name" value="Lyase 2-enoyl-coa Hydratase, Chain A, domain 2"/>
    <property type="match status" value="1"/>
</dbReference>
<sequence>MALSTLVLRTFCRGISTNIQEFIPVSSYYGKHIRLYSDAATKQRDEPYTIRTQKDGIRTIFLNDIKKRNALSLAMLESLKSDLLHEIESDDLRVIIISSSGPAFSSGHDLKELTMREGRDYHTKVFNTCSDTMKMIKELPVPVIAQVQGLATAAGCQLVASCDIAIAAENSTFATPGVNIGLFCSTPAVAIGRAIPQKVAMEMLFTGKPIDAQAALKHGLVSKIVPKEKLEEETMAVARQICKSSRAVIALGKSCFYHQITKDLSDAYRQASEIMVFNLDLKDGQEGINAFIEKREPSWSHEFTHVNENE</sequence>
<keyword evidence="3" id="KW-0809">Transit peptide</keyword>
<evidence type="ECO:0000256" key="5">
    <source>
        <dbReference type="ARBA" id="ARBA00023128"/>
    </source>
</evidence>
<comment type="function">
    <text evidence="6">May play a role in fatty acid biosynthesis and insulin sensitivity.</text>
</comment>
<dbReference type="InterPro" id="IPR029045">
    <property type="entry name" value="ClpP/crotonase-like_dom_sf"/>
</dbReference>
<dbReference type="InterPro" id="IPR052377">
    <property type="entry name" value="Mitochondrial_ECH-domain"/>
</dbReference>
<keyword evidence="5" id="KW-0496">Mitochondrion</keyword>
<dbReference type="SUPFAM" id="SSF52096">
    <property type="entry name" value="ClpP/crotonase"/>
    <property type="match status" value="1"/>
</dbReference>
<dbReference type="Pfam" id="PF00378">
    <property type="entry name" value="ECH_1"/>
    <property type="match status" value="1"/>
</dbReference>
<dbReference type="GeneID" id="100376548"/>